<evidence type="ECO:0000313" key="1">
    <source>
        <dbReference type="EMBL" id="KAJ9055304.1"/>
    </source>
</evidence>
<organism evidence="1 2">
    <name type="scientific">Entomophthora muscae</name>
    <dbReference type="NCBI Taxonomy" id="34485"/>
    <lineage>
        <taxon>Eukaryota</taxon>
        <taxon>Fungi</taxon>
        <taxon>Fungi incertae sedis</taxon>
        <taxon>Zoopagomycota</taxon>
        <taxon>Entomophthoromycotina</taxon>
        <taxon>Entomophthoromycetes</taxon>
        <taxon>Entomophthorales</taxon>
        <taxon>Entomophthoraceae</taxon>
        <taxon>Entomophthora</taxon>
    </lineage>
</organism>
<reference evidence="1" key="1">
    <citation type="submission" date="2022-04" db="EMBL/GenBank/DDBJ databases">
        <title>Genome of the entomopathogenic fungus Entomophthora muscae.</title>
        <authorList>
            <person name="Elya C."/>
            <person name="Lovett B.R."/>
            <person name="Lee E."/>
            <person name="Macias A.M."/>
            <person name="Hajek A.E."/>
            <person name="De Bivort B.L."/>
            <person name="Kasson M.T."/>
            <person name="De Fine Licht H.H."/>
            <person name="Stajich J.E."/>
        </authorList>
    </citation>
    <scope>NUCLEOTIDE SEQUENCE</scope>
    <source>
        <strain evidence="1">Berkeley</strain>
    </source>
</reference>
<evidence type="ECO:0000313" key="2">
    <source>
        <dbReference type="Proteomes" id="UP001165960"/>
    </source>
</evidence>
<name>A0ACC2RZ29_9FUNG</name>
<gene>
    <name evidence="1" type="ORF">DSO57_1005129</name>
</gene>
<proteinExistence type="predicted"/>
<dbReference type="EMBL" id="QTSX02006403">
    <property type="protein sequence ID" value="KAJ9055304.1"/>
    <property type="molecule type" value="Genomic_DNA"/>
</dbReference>
<comment type="caution">
    <text evidence="1">The sequence shown here is derived from an EMBL/GenBank/DDBJ whole genome shotgun (WGS) entry which is preliminary data.</text>
</comment>
<protein>
    <submittedName>
        <fullName evidence="1">Uncharacterized protein</fullName>
    </submittedName>
</protein>
<keyword evidence="2" id="KW-1185">Reference proteome</keyword>
<sequence length="69" mass="7176">MISNYDSNCPVLLPGDVDSKDEADNVLCLVLGLLVDFPSVVLCKSPPDAPVSVGEAIPVKALPNNGRPS</sequence>
<accession>A0ACC2RZ29</accession>
<dbReference type="Proteomes" id="UP001165960">
    <property type="component" value="Unassembled WGS sequence"/>
</dbReference>